<dbReference type="Proteomes" id="UP001498421">
    <property type="component" value="Unassembled WGS sequence"/>
</dbReference>
<name>A0ABR1IE97_9HYPO</name>
<keyword evidence="2" id="KW-1185">Reference proteome</keyword>
<protein>
    <recommendedName>
        <fullName evidence="3">RanBP2-type domain-containing protein</fullName>
    </recommendedName>
</protein>
<evidence type="ECO:0008006" key="3">
    <source>
        <dbReference type="Google" id="ProtNLM"/>
    </source>
</evidence>
<accession>A0ABR1IE97</accession>
<evidence type="ECO:0000313" key="2">
    <source>
        <dbReference type="Proteomes" id="UP001498421"/>
    </source>
</evidence>
<gene>
    <name evidence="1" type="ORF">QQZ08_002100</name>
</gene>
<proteinExistence type="predicted"/>
<organism evidence="1 2">
    <name type="scientific">Neonectria magnoliae</name>
    <dbReference type="NCBI Taxonomy" id="2732573"/>
    <lineage>
        <taxon>Eukaryota</taxon>
        <taxon>Fungi</taxon>
        <taxon>Dikarya</taxon>
        <taxon>Ascomycota</taxon>
        <taxon>Pezizomycotina</taxon>
        <taxon>Sordariomycetes</taxon>
        <taxon>Hypocreomycetidae</taxon>
        <taxon>Hypocreales</taxon>
        <taxon>Nectriaceae</taxon>
        <taxon>Neonectria</taxon>
    </lineage>
</organism>
<dbReference type="EMBL" id="JAZAVK010000012">
    <property type="protein sequence ID" value="KAK7431329.1"/>
    <property type="molecule type" value="Genomic_DNA"/>
</dbReference>
<reference evidence="1 2" key="1">
    <citation type="journal article" date="2025" name="Microbiol. Resour. Announc.">
        <title>Draft genome sequences for Neonectria magnoliae and Neonectria punicea, canker pathogens of Liriodendron tulipifera and Acer saccharum in West Virginia.</title>
        <authorList>
            <person name="Petronek H.M."/>
            <person name="Kasson M.T."/>
            <person name="Metheny A.M."/>
            <person name="Stauder C.M."/>
            <person name="Lovett B."/>
            <person name="Lynch S.C."/>
            <person name="Garnas J.R."/>
            <person name="Kasson L.R."/>
            <person name="Stajich J.E."/>
        </authorList>
    </citation>
    <scope>NUCLEOTIDE SEQUENCE [LARGE SCALE GENOMIC DNA]</scope>
    <source>
        <strain evidence="1 2">NRRL 64651</strain>
    </source>
</reference>
<comment type="caution">
    <text evidence="1">The sequence shown here is derived from an EMBL/GenBank/DDBJ whole genome shotgun (WGS) entry which is preliminary data.</text>
</comment>
<evidence type="ECO:0000313" key="1">
    <source>
        <dbReference type="EMBL" id="KAK7431329.1"/>
    </source>
</evidence>
<sequence>MSSRPALVTVPRSDHTDWKCMVRYPNNQCTYINKMSIDFCAECDQDRSIGAKALDSTGKEIGELVSKDSNGVEYWLYNSPQANGVH</sequence>